<dbReference type="Pfam" id="PF08680">
    <property type="entry name" value="DUF1779"/>
    <property type="match status" value="1"/>
</dbReference>
<reference evidence="1 2" key="1">
    <citation type="submission" date="2021-01" db="EMBL/GenBank/DDBJ databases">
        <title>Genomic Encyclopedia of Type Strains, Phase IV (KMG-IV): sequencing the most valuable type-strain genomes for metagenomic binning, comparative biology and taxonomic classification.</title>
        <authorList>
            <person name="Goeker M."/>
        </authorList>
    </citation>
    <scope>NUCLEOTIDE SEQUENCE [LARGE SCALE GENOMIC DNA]</scope>
    <source>
        <strain evidence="1 2">DSM 28236</strain>
    </source>
</reference>
<evidence type="ECO:0000313" key="1">
    <source>
        <dbReference type="EMBL" id="MBM7645357.1"/>
    </source>
</evidence>
<dbReference type="SUPFAM" id="SSF143842">
    <property type="entry name" value="YwmB-like"/>
    <property type="match status" value="1"/>
</dbReference>
<comment type="caution">
    <text evidence="1">The sequence shown here is derived from an EMBL/GenBank/DDBJ whole genome shotgun (WGS) entry which is preliminary data.</text>
</comment>
<dbReference type="EMBL" id="JAFBER010000008">
    <property type="protein sequence ID" value="MBM7645357.1"/>
    <property type="molecule type" value="Genomic_DNA"/>
</dbReference>
<keyword evidence="2" id="KW-1185">Reference proteome</keyword>
<name>A0ABS2PZ89_9BACL</name>
<protein>
    <recommendedName>
        <fullName evidence="3">TATA-box binding protein</fullName>
    </recommendedName>
</protein>
<dbReference type="Gene3D" id="3.30.360.40">
    <property type="entry name" value="YwmB-like"/>
    <property type="match status" value="1"/>
</dbReference>
<dbReference type="InterPro" id="IPR036209">
    <property type="entry name" value="YwmB-like_sf"/>
</dbReference>
<proteinExistence type="predicted"/>
<evidence type="ECO:0000313" key="2">
    <source>
        <dbReference type="Proteomes" id="UP000808914"/>
    </source>
</evidence>
<evidence type="ECO:0008006" key="3">
    <source>
        <dbReference type="Google" id="ProtNLM"/>
    </source>
</evidence>
<gene>
    <name evidence="1" type="ORF">JOD45_001568</name>
</gene>
<dbReference type="InterPro" id="IPR014794">
    <property type="entry name" value="DUF1779"/>
</dbReference>
<accession>A0ABS2PZ89</accession>
<organism evidence="1 2">
    <name type="scientific">Scopulibacillus daqui</name>
    <dbReference type="NCBI Taxonomy" id="1469162"/>
    <lineage>
        <taxon>Bacteria</taxon>
        <taxon>Bacillati</taxon>
        <taxon>Bacillota</taxon>
        <taxon>Bacilli</taxon>
        <taxon>Bacillales</taxon>
        <taxon>Sporolactobacillaceae</taxon>
        <taxon>Scopulibacillus</taxon>
    </lineage>
</organism>
<dbReference type="Gene3D" id="3.30.2030.10">
    <property type="entry name" value="YwmB-like"/>
    <property type="match status" value="1"/>
</dbReference>
<sequence>MADVKKSNITALLFIIIFFFGAYSHSTAQSRNYQASFKQLEDMVDAVKEQKAEVSHWSLYAREISYPFKRPEDFYEQAGHFKESLPEYKWQSITKEQGTYQLTGYRIIPNTKAKESVSFFAYPQNNQYKTYIIYEVQGNEWNRKSWRFNSREIATKLSKIFNGKETIFSCVNGKYSGKMKAGLLKRTEQVLAHFSAEKVEQDNEKTFVSVSAYNRYWKDSIETNQRKMNLQVALRTVGNASTITIGTPIITSEY</sequence>
<dbReference type="Proteomes" id="UP000808914">
    <property type="component" value="Unassembled WGS sequence"/>
</dbReference>